<dbReference type="InterPro" id="IPR035984">
    <property type="entry name" value="Acyl-CoA-binding_sf"/>
</dbReference>
<dbReference type="PROSITE" id="PS51228">
    <property type="entry name" value="ACB_2"/>
    <property type="match status" value="1"/>
</dbReference>
<dbReference type="InParanoid" id="A0A1B7NH44"/>
<gene>
    <name evidence="7" type="ORF">K503DRAFT_706780</name>
</gene>
<dbReference type="SMART" id="SM00248">
    <property type="entry name" value="ANK"/>
    <property type="match status" value="1"/>
</dbReference>
<dbReference type="SUPFAM" id="SSF47027">
    <property type="entry name" value="Acyl-CoA binding protein"/>
    <property type="match status" value="1"/>
</dbReference>
<organism evidence="7 8">
    <name type="scientific">Rhizopogon vinicolor AM-OR11-026</name>
    <dbReference type="NCBI Taxonomy" id="1314800"/>
    <lineage>
        <taxon>Eukaryota</taxon>
        <taxon>Fungi</taxon>
        <taxon>Dikarya</taxon>
        <taxon>Basidiomycota</taxon>
        <taxon>Agaricomycotina</taxon>
        <taxon>Agaricomycetes</taxon>
        <taxon>Agaricomycetidae</taxon>
        <taxon>Boletales</taxon>
        <taxon>Suillineae</taxon>
        <taxon>Rhizopogonaceae</taxon>
        <taxon>Rhizopogon</taxon>
    </lineage>
</organism>
<dbReference type="Pfam" id="PF13857">
    <property type="entry name" value="Ank_5"/>
    <property type="match status" value="1"/>
</dbReference>
<evidence type="ECO:0000259" key="6">
    <source>
        <dbReference type="PROSITE" id="PS51228"/>
    </source>
</evidence>
<feature type="compositionally biased region" description="Gly residues" evidence="5">
    <location>
        <begin position="132"/>
        <end position="142"/>
    </location>
</feature>
<dbReference type="InterPro" id="IPR036770">
    <property type="entry name" value="Ankyrin_rpt-contain_sf"/>
</dbReference>
<feature type="region of interest" description="Disordered" evidence="5">
    <location>
        <begin position="106"/>
        <end position="142"/>
    </location>
</feature>
<dbReference type="SUPFAM" id="SSF48403">
    <property type="entry name" value="Ankyrin repeat"/>
    <property type="match status" value="1"/>
</dbReference>
<keyword evidence="2 4" id="KW-0040">ANK repeat</keyword>
<keyword evidence="3" id="KW-0446">Lipid-binding</keyword>
<dbReference type="InterPro" id="IPR014352">
    <property type="entry name" value="FERM/acyl-CoA-bd_prot_sf"/>
</dbReference>
<name>A0A1B7NH44_9AGAM</name>
<evidence type="ECO:0000256" key="4">
    <source>
        <dbReference type="PROSITE-ProRule" id="PRU00023"/>
    </source>
</evidence>
<dbReference type="GO" id="GO:0000062">
    <property type="term" value="F:fatty-acyl-CoA binding"/>
    <property type="evidence" value="ECO:0007669"/>
    <property type="project" value="InterPro"/>
</dbReference>
<evidence type="ECO:0000256" key="2">
    <source>
        <dbReference type="ARBA" id="ARBA00023043"/>
    </source>
</evidence>
<evidence type="ECO:0000256" key="1">
    <source>
        <dbReference type="ARBA" id="ARBA00022737"/>
    </source>
</evidence>
<dbReference type="Gene3D" id="1.20.80.10">
    <property type="match status" value="1"/>
</dbReference>
<reference evidence="7 8" key="1">
    <citation type="submission" date="2016-06" db="EMBL/GenBank/DDBJ databases">
        <title>Comparative genomics of the ectomycorrhizal sister species Rhizopogon vinicolor and Rhizopogon vesiculosus (Basidiomycota: Boletales) reveals a divergence of the mating type B locus.</title>
        <authorList>
            <consortium name="DOE Joint Genome Institute"/>
            <person name="Mujic A.B."/>
            <person name="Kuo A."/>
            <person name="Tritt A."/>
            <person name="Lipzen A."/>
            <person name="Chen C."/>
            <person name="Johnson J."/>
            <person name="Sharma A."/>
            <person name="Barry K."/>
            <person name="Grigoriev I.V."/>
            <person name="Spatafora J.W."/>
        </authorList>
    </citation>
    <scope>NUCLEOTIDE SEQUENCE [LARGE SCALE GENOMIC DNA]</scope>
    <source>
        <strain evidence="7 8">AM-OR11-026</strain>
    </source>
</reference>
<accession>A0A1B7NH44</accession>
<proteinExistence type="predicted"/>
<dbReference type="Gene3D" id="1.25.40.20">
    <property type="entry name" value="Ankyrin repeat-containing domain"/>
    <property type="match status" value="1"/>
</dbReference>
<dbReference type="PRINTS" id="PR00689">
    <property type="entry name" value="ACOABINDINGP"/>
</dbReference>
<dbReference type="InterPro" id="IPR002110">
    <property type="entry name" value="Ankyrin_rpt"/>
</dbReference>
<evidence type="ECO:0000313" key="8">
    <source>
        <dbReference type="Proteomes" id="UP000092154"/>
    </source>
</evidence>
<keyword evidence="8" id="KW-1185">Reference proteome</keyword>
<evidence type="ECO:0000256" key="3">
    <source>
        <dbReference type="ARBA" id="ARBA00023121"/>
    </source>
</evidence>
<dbReference type="InterPro" id="IPR000582">
    <property type="entry name" value="Acyl-CoA-binding_protein"/>
</dbReference>
<dbReference type="PROSITE" id="PS50297">
    <property type="entry name" value="ANK_REP_REGION"/>
    <property type="match status" value="1"/>
</dbReference>
<dbReference type="PANTHER" id="PTHR24119">
    <property type="entry name" value="ACYL-COA-BINDING DOMAIN-CONTAINING PROTEIN 6"/>
    <property type="match status" value="1"/>
</dbReference>
<feature type="domain" description="ACB" evidence="6">
    <location>
        <begin position="1"/>
        <end position="101"/>
    </location>
</feature>
<protein>
    <submittedName>
        <fullName evidence="7">Ankyrin</fullName>
    </submittedName>
</protein>
<dbReference type="PANTHER" id="PTHR24119:SF0">
    <property type="entry name" value="ACYL-COA-BINDING DOMAIN-CONTAINING PROTEIN 6"/>
    <property type="match status" value="1"/>
</dbReference>
<evidence type="ECO:0000313" key="7">
    <source>
        <dbReference type="EMBL" id="OAX44193.1"/>
    </source>
</evidence>
<keyword evidence="1" id="KW-0677">Repeat</keyword>
<dbReference type="Pfam" id="PF00887">
    <property type="entry name" value="ACBP"/>
    <property type="match status" value="1"/>
</dbReference>
<dbReference type="AlphaFoldDB" id="A0A1B7NH44"/>
<dbReference type="PROSITE" id="PS50088">
    <property type="entry name" value="ANK_REPEAT"/>
    <property type="match status" value="1"/>
</dbReference>
<dbReference type="EMBL" id="KV448127">
    <property type="protein sequence ID" value="OAX44193.1"/>
    <property type="molecule type" value="Genomic_DNA"/>
</dbReference>
<dbReference type="OrthoDB" id="341259at2759"/>
<feature type="repeat" description="ANK" evidence="4">
    <location>
        <begin position="191"/>
        <end position="223"/>
    </location>
</feature>
<evidence type="ECO:0000256" key="5">
    <source>
        <dbReference type="SAM" id="MobiDB-lite"/>
    </source>
</evidence>
<sequence>MSAPPMSFSPSLVIDEAASYLSSSSAPSKVSNTIKLELYGLFKFLTVAPKPHGSRPSIFDMVGRAKWDAWKSACEVYENNTHAAEQRYLAIARELGWVPRSTPVVGKASEKQSEDGDADGDVWDDSVDAKSSGGGGGGGGMGTSVSSMAYPGPDLGEAQTLHGVAIAGDPEKLNEFLHVNPAANINARDEFGYTALHLACDRGSLGVVQVLLSKGGDPLLKDPDDYTAAELAQVAGHQEIYELLNTTQ</sequence>
<dbReference type="Proteomes" id="UP000092154">
    <property type="component" value="Unassembled WGS sequence"/>
</dbReference>
<dbReference type="STRING" id="1314800.A0A1B7NH44"/>
<feature type="compositionally biased region" description="Acidic residues" evidence="5">
    <location>
        <begin position="115"/>
        <end position="126"/>
    </location>
</feature>